<accession>A0ABS2HNU0</accession>
<keyword evidence="3" id="KW-1185">Reference proteome</keyword>
<proteinExistence type="predicted"/>
<sequence>MAGSDQRQGAPDGKAATGGGSHPTTAVRKRRPKGKSRPRDKKQRPAQSVRLNEREHTVIQAGADAVGMSVAGFLAHSALAAARDQTRTAATIAADQDILTELFATGRKLGWAGSNLNQMAKALNSGGDIARIEETLAAVRHAATATRAAVERINNRQKDETA</sequence>
<dbReference type="InterPro" id="IPR053842">
    <property type="entry name" value="NikA-like"/>
</dbReference>
<evidence type="ECO:0000256" key="1">
    <source>
        <dbReference type="SAM" id="MobiDB-lite"/>
    </source>
</evidence>
<gene>
    <name evidence="2" type="primary">mobC</name>
    <name evidence="2" type="ORF">JS521_00245</name>
</gene>
<evidence type="ECO:0000313" key="3">
    <source>
        <dbReference type="Proteomes" id="UP000712045"/>
    </source>
</evidence>
<dbReference type="Proteomes" id="UP000712045">
    <property type="component" value="Unassembled WGS sequence"/>
</dbReference>
<feature type="compositionally biased region" description="Basic residues" evidence="1">
    <location>
        <begin position="27"/>
        <end position="44"/>
    </location>
</feature>
<feature type="region of interest" description="Disordered" evidence="1">
    <location>
        <begin position="1"/>
        <end position="52"/>
    </location>
</feature>
<evidence type="ECO:0000313" key="2">
    <source>
        <dbReference type="EMBL" id="MBM7052360.1"/>
    </source>
</evidence>
<protein>
    <submittedName>
        <fullName evidence="2">Plasmid mobilization relaxosome protein MobC</fullName>
    </submittedName>
</protein>
<organism evidence="2 3">
    <name type="scientific">Streptomyces durocortorensis</name>
    <dbReference type="NCBI Taxonomy" id="2811104"/>
    <lineage>
        <taxon>Bacteria</taxon>
        <taxon>Bacillati</taxon>
        <taxon>Actinomycetota</taxon>
        <taxon>Actinomycetes</taxon>
        <taxon>Kitasatosporales</taxon>
        <taxon>Streptomycetaceae</taxon>
        <taxon>Streptomyces</taxon>
    </lineage>
</organism>
<comment type="caution">
    <text evidence="2">The sequence shown here is derived from an EMBL/GenBank/DDBJ whole genome shotgun (WGS) entry which is preliminary data.</text>
</comment>
<dbReference type="Pfam" id="PF21983">
    <property type="entry name" value="NikA-like"/>
    <property type="match status" value="1"/>
</dbReference>
<reference evidence="2 3" key="1">
    <citation type="submission" date="2021-02" db="EMBL/GenBank/DDBJ databases">
        <title>Genome Streptomyces sp. RHZ10.</title>
        <authorList>
            <person name="Besaury L."/>
        </authorList>
    </citation>
    <scope>NUCLEOTIDE SEQUENCE [LARGE SCALE GENOMIC DNA]</scope>
    <source>
        <strain evidence="2 3">RHZ10</strain>
    </source>
</reference>
<name>A0ABS2HNU0_9ACTN</name>
<dbReference type="EMBL" id="JAFEUF010000001">
    <property type="protein sequence ID" value="MBM7052360.1"/>
    <property type="molecule type" value="Genomic_DNA"/>
</dbReference>